<proteinExistence type="predicted"/>
<dbReference type="Proteomes" id="UP000005755">
    <property type="component" value="Unassembled WGS sequence"/>
</dbReference>
<reference evidence="2" key="1">
    <citation type="journal article" date="2014" name="Genome Announc.">
        <title>Draft genome sequences of six enterohepatic helicobacter species isolated from humans and one from rhesus macaques.</title>
        <authorList>
            <person name="Shen Z."/>
            <person name="Sheh A."/>
            <person name="Young S.K."/>
            <person name="Abouelliel A."/>
            <person name="Ward D.V."/>
            <person name="Earl A.M."/>
            <person name="Fox J.G."/>
        </authorList>
    </citation>
    <scope>NUCLEOTIDE SEQUENCE [LARGE SCALE GENOMIC DNA]</scope>
    <source>
        <strain evidence="2">CCUG 18818</strain>
    </source>
</reference>
<accession>A0ABN0B9L1</accession>
<evidence type="ECO:0000313" key="2">
    <source>
        <dbReference type="Proteomes" id="UP000005755"/>
    </source>
</evidence>
<gene>
    <name evidence="1" type="ORF">HCCG_00858</name>
</gene>
<dbReference type="SUPFAM" id="SSF53335">
    <property type="entry name" value="S-adenosyl-L-methionine-dependent methyltransferases"/>
    <property type="match status" value="1"/>
</dbReference>
<name>A0ABN0B9L1_9HELI</name>
<dbReference type="RefSeq" id="WP_002956168.1">
    <property type="nucleotide sequence ID" value="NC_020555.1"/>
</dbReference>
<dbReference type="EMBL" id="DS990391">
    <property type="protein sequence ID" value="EFR46311.1"/>
    <property type="molecule type" value="Genomic_DNA"/>
</dbReference>
<organism evidence="1 2">
    <name type="scientific">Helicobacter cinaedi CCUG 18818 = ATCC BAA-847</name>
    <dbReference type="NCBI Taxonomy" id="537971"/>
    <lineage>
        <taxon>Bacteria</taxon>
        <taxon>Pseudomonadati</taxon>
        <taxon>Campylobacterota</taxon>
        <taxon>Epsilonproteobacteria</taxon>
        <taxon>Campylobacterales</taxon>
        <taxon>Helicobacteraceae</taxon>
        <taxon>Helicobacter</taxon>
    </lineage>
</organism>
<protein>
    <recommendedName>
        <fullName evidence="3">Methyltransferase</fullName>
    </recommendedName>
</protein>
<evidence type="ECO:0008006" key="3">
    <source>
        <dbReference type="Google" id="ProtNLM"/>
    </source>
</evidence>
<dbReference type="InterPro" id="IPR029063">
    <property type="entry name" value="SAM-dependent_MTases_sf"/>
</dbReference>
<evidence type="ECO:0000313" key="1">
    <source>
        <dbReference type="EMBL" id="EFR46311.1"/>
    </source>
</evidence>
<sequence length="86" mass="9147">MILTGGGVNTNADKISAFAKSHIESPASLESTQSIKSQIQSPFYDRIISCAVLEHIANLPEIVAHPCLLLKDDGVFSAAIPSQARL</sequence>
<keyword evidence="2" id="KW-1185">Reference proteome</keyword>